<keyword evidence="2" id="KW-0732">Signal</keyword>
<feature type="chain" id="PRO_5046750155" evidence="2">
    <location>
        <begin position="30"/>
        <end position="226"/>
    </location>
</feature>
<sequence length="226" mass="23650">MRPPARTRRTARSRTLLVGAVLAGTAALSACQFPDVSMSPSLADRSTTAARTTSASPTAEPTPTAAVEAVQVAEPTVAPRPAGELDPGSVTHVVAAGERQLVVDWWTSGSPTTWTAADEKSLQLSAHLEGGDDADLEVLVTRFAAVLDDGTTRTSLADDQGEFALQAPYTYGTALSLPASAEGATSVTVDLQFDLLVETEPGSQRYFRQTVLDSLVLPLTALQETP</sequence>
<dbReference type="Proteomes" id="UP001373496">
    <property type="component" value="Unassembled WGS sequence"/>
</dbReference>
<organism evidence="3 4">
    <name type="scientific">Klenkia terrae</name>
    <dbReference type="NCBI Taxonomy" id="1052259"/>
    <lineage>
        <taxon>Bacteria</taxon>
        <taxon>Bacillati</taxon>
        <taxon>Actinomycetota</taxon>
        <taxon>Actinomycetes</taxon>
        <taxon>Geodermatophilales</taxon>
        <taxon>Geodermatophilaceae</taxon>
        <taxon>Klenkia</taxon>
    </lineage>
</organism>
<feature type="compositionally biased region" description="Low complexity" evidence="1">
    <location>
        <begin position="45"/>
        <end position="64"/>
    </location>
</feature>
<evidence type="ECO:0000256" key="1">
    <source>
        <dbReference type="SAM" id="MobiDB-lite"/>
    </source>
</evidence>
<proteinExistence type="predicted"/>
<feature type="signal peptide" evidence="2">
    <location>
        <begin position="1"/>
        <end position="29"/>
    </location>
</feature>
<dbReference type="EMBL" id="JBAPLV010000023">
    <property type="protein sequence ID" value="MEI4280392.1"/>
    <property type="molecule type" value="Genomic_DNA"/>
</dbReference>
<evidence type="ECO:0000256" key="2">
    <source>
        <dbReference type="SAM" id="SignalP"/>
    </source>
</evidence>
<evidence type="ECO:0000313" key="4">
    <source>
        <dbReference type="Proteomes" id="UP001373496"/>
    </source>
</evidence>
<gene>
    <name evidence="3" type="ORF">UXQ13_18100</name>
</gene>
<name>A0ABU8E9W3_9ACTN</name>
<keyword evidence="4" id="KW-1185">Reference proteome</keyword>
<reference evidence="3 4" key="1">
    <citation type="submission" date="2024-03" db="EMBL/GenBank/DDBJ databases">
        <title>Draft genome sequence of Klenkia terrae.</title>
        <authorList>
            <person name="Duangmal K."/>
            <person name="Chantavorakit T."/>
        </authorList>
    </citation>
    <scope>NUCLEOTIDE SEQUENCE [LARGE SCALE GENOMIC DNA]</scope>
    <source>
        <strain evidence="3 4">JCM 17786</strain>
    </source>
</reference>
<evidence type="ECO:0000313" key="3">
    <source>
        <dbReference type="EMBL" id="MEI4280392.1"/>
    </source>
</evidence>
<protein>
    <submittedName>
        <fullName evidence="3">Uncharacterized protein</fullName>
    </submittedName>
</protein>
<comment type="caution">
    <text evidence="3">The sequence shown here is derived from an EMBL/GenBank/DDBJ whole genome shotgun (WGS) entry which is preliminary data.</text>
</comment>
<dbReference type="PROSITE" id="PS51257">
    <property type="entry name" value="PROKAR_LIPOPROTEIN"/>
    <property type="match status" value="1"/>
</dbReference>
<feature type="region of interest" description="Disordered" evidence="1">
    <location>
        <begin position="38"/>
        <end position="64"/>
    </location>
</feature>
<dbReference type="RefSeq" id="WP_225232483.1">
    <property type="nucleotide sequence ID" value="NZ_JBAPLV010000023.1"/>
</dbReference>
<accession>A0ABU8E9W3</accession>